<dbReference type="InterPro" id="IPR055497">
    <property type="entry name" value="DUF7069"/>
</dbReference>
<dbReference type="PANTHER" id="PTHR46082">
    <property type="entry name" value="ATP/GTP-BINDING PROTEIN-RELATED"/>
    <property type="match status" value="1"/>
</dbReference>
<gene>
    <name evidence="4" type="ORF">LTR24_010560</name>
</gene>
<dbReference type="Pfam" id="PF22939">
    <property type="entry name" value="WHD_GPIID"/>
    <property type="match status" value="1"/>
</dbReference>
<sequence length="825" mass="93709">MATRRSLPIEQYQVGVICALRHEMTAAIATLDERHQPITCQDKLDPNNYVVGRIHDHNVVIACLPAGVYGTNAAARVANDMLRTFTGLRFGLMVGIGGGIPNLHKGLDIRLGDVVISQPDETFGEWSRFLKPPPTILLAALSTLQAEHDLEDSKVPTILADMVKKHPNLVKNGYGSPGQENDTLYCPQCGGSSSSSSCNLCTDGKIERAARDDHHPAFWYGVIASGNQLMKNAAERDRMSQGFGALCVEMEAAGLMNDFPCIVIRGICDYADSHKNDAWQKYAALAAAAYAKEFLEYISAKQTRLEKPIEDIVEGLDKQFQLMEEHLQEVKQENKKQDQRYQSNKHRDCHIVFKTSTYELFKNVNPDRVEGTCRWVLSHPQYLRWNTILHDDLLWISADPGCGKSVLAKSLIDNELRNTDKHTVCYFFFKDNDEQDNLATALCTLLHQLFTRQPQLIQYALSAWEKTGTNWDDQAHDVTCVLDALDECRLTDRWWLIDMLARLYTQVLPSESGTRRGRLKFLVTSRPYDNIRAGFQKTLDNLPTIQLRGEEENEQIHQEIDLAIRMRVAQLAKDLKLHRPIKEQLETRLLEMEHRTYLWLYLAIEGIYETYQNSFRPEEAAIKSLPSTVENAYEKILSRVKEEQRGNVKKILQIVVGARRPLTVHEMAVALGLATSTQPKSLHDARIDPVRLETNIRHWCGLFVFINHARIYLIHQTAKEFLICDSGSAALLSGWKHCLNPQVIEQDMARICGAFLSLRDSWPTAQSLVRKLKTDGRIGDSAQSLVRKLKTDGRIDDFLEKDDHVESLLVYSAEYWASHLRDADM</sequence>
<dbReference type="Pfam" id="PF01048">
    <property type="entry name" value="PNP_UDP_1"/>
    <property type="match status" value="1"/>
</dbReference>
<dbReference type="Gene3D" id="3.40.50.300">
    <property type="entry name" value="P-loop containing nucleotide triphosphate hydrolases"/>
    <property type="match status" value="1"/>
</dbReference>
<dbReference type="Pfam" id="PF23239">
    <property type="entry name" value="DUF7069"/>
    <property type="match status" value="1"/>
</dbReference>
<dbReference type="PANTHER" id="PTHR46082:SF11">
    <property type="entry name" value="AAA+ ATPASE DOMAIN-CONTAINING PROTEIN-RELATED"/>
    <property type="match status" value="1"/>
</dbReference>
<reference evidence="4 5" key="1">
    <citation type="submission" date="2023-08" db="EMBL/GenBank/DDBJ databases">
        <title>Black Yeasts Isolated from many extreme environments.</title>
        <authorList>
            <person name="Coleine C."/>
            <person name="Stajich J.E."/>
            <person name="Selbmann L."/>
        </authorList>
    </citation>
    <scope>NUCLEOTIDE SEQUENCE [LARGE SCALE GENOMIC DNA]</scope>
    <source>
        <strain evidence="4 5">CCFEE 5885</strain>
    </source>
</reference>
<dbReference type="InterPro" id="IPR007111">
    <property type="entry name" value="NACHT_NTPase"/>
</dbReference>
<dbReference type="EMBL" id="JAVRRG010000358">
    <property type="protein sequence ID" value="KAK5071394.1"/>
    <property type="molecule type" value="Genomic_DNA"/>
</dbReference>
<evidence type="ECO:0000313" key="5">
    <source>
        <dbReference type="Proteomes" id="UP001345013"/>
    </source>
</evidence>
<dbReference type="InterPro" id="IPR000845">
    <property type="entry name" value="Nucleoside_phosphorylase_d"/>
</dbReference>
<keyword evidence="1" id="KW-0677">Repeat</keyword>
<name>A0ABR0JTM0_9EURO</name>
<evidence type="ECO:0000313" key="4">
    <source>
        <dbReference type="EMBL" id="KAK5071394.1"/>
    </source>
</evidence>
<dbReference type="InterPro" id="IPR035994">
    <property type="entry name" value="Nucleoside_phosphorylase_sf"/>
</dbReference>
<evidence type="ECO:0000256" key="2">
    <source>
        <dbReference type="SAM" id="Coils"/>
    </source>
</evidence>
<dbReference type="SUPFAM" id="SSF53167">
    <property type="entry name" value="Purine and uridine phosphorylases"/>
    <property type="match status" value="1"/>
</dbReference>
<dbReference type="InterPro" id="IPR056884">
    <property type="entry name" value="NPHP3-like_N"/>
</dbReference>
<dbReference type="Proteomes" id="UP001345013">
    <property type="component" value="Unassembled WGS sequence"/>
</dbReference>
<protein>
    <recommendedName>
        <fullName evidence="3">NACHT domain-containing protein</fullName>
    </recommendedName>
</protein>
<accession>A0ABR0JTM0</accession>
<proteinExistence type="predicted"/>
<comment type="caution">
    <text evidence="4">The sequence shown here is derived from an EMBL/GenBank/DDBJ whole genome shotgun (WGS) entry which is preliminary data.</text>
</comment>
<dbReference type="InterPro" id="IPR053137">
    <property type="entry name" value="NLR-like"/>
</dbReference>
<organism evidence="4 5">
    <name type="scientific">Lithohypha guttulata</name>
    <dbReference type="NCBI Taxonomy" id="1690604"/>
    <lineage>
        <taxon>Eukaryota</taxon>
        <taxon>Fungi</taxon>
        <taxon>Dikarya</taxon>
        <taxon>Ascomycota</taxon>
        <taxon>Pezizomycotina</taxon>
        <taxon>Eurotiomycetes</taxon>
        <taxon>Chaetothyriomycetidae</taxon>
        <taxon>Chaetothyriales</taxon>
        <taxon>Trichomeriaceae</taxon>
        <taxon>Lithohypha</taxon>
    </lineage>
</organism>
<dbReference type="Pfam" id="PF24883">
    <property type="entry name" value="NPHP3_N"/>
    <property type="match status" value="1"/>
</dbReference>
<feature type="coiled-coil region" evidence="2">
    <location>
        <begin position="313"/>
        <end position="347"/>
    </location>
</feature>
<dbReference type="InterPro" id="IPR054471">
    <property type="entry name" value="GPIID_WHD"/>
</dbReference>
<feature type="domain" description="NACHT" evidence="3">
    <location>
        <begin position="392"/>
        <end position="527"/>
    </location>
</feature>
<keyword evidence="2" id="KW-0175">Coiled coil</keyword>
<evidence type="ECO:0000259" key="3">
    <source>
        <dbReference type="PROSITE" id="PS50837"/>
    </source>
</evidence>
<dbReference type="InterPro" id="IPR027417">
    <property type="entry name" value="P-loop_NTPase"/>
</dbReference>
<evidence type="ECO:0000256" key="1">
    <source>
        <dbReference type="ARBA" id="ARBA00022737"/>
    </source>
</evidence>
<keyword evidence="5" id="KW-1185">Reference proteome</keyword>
<dbReference type="SUPFAM" id="SSF52540">
    <property type="entry name" value="P-loop containing nucleoside triphosphate hydrolases"/>
    <property type="match status" value="1"/>
</dbReference>
<dbReference type="Gene3D" id="3.40.50.1580">
    <property type="entry name" value="Nucleoside phosphorylase domain"/>
    <property type="match status" value="1"/>
</dbReference>
<dbReference type="PROSITE" id="PS50837">
    <property type="entry name" value="NACHT"/>
    <property type="match status" value="1"/>
</dbReference>